<dbReference type="OrthoDB" id="9810174at2"/>
<feature type="domain" description="Phage tail collar" evidence="4">
    <location>
        <begin position="453"/>
        <end position="500"/>
    </location>
</feature>
<dbReference type="Pfam" id="PF07484">
    <property type="entry name" value="Collar"/>
    <property type="match status" value="1"/>
</dbReference>
<dbReference type="InterPro" id="IPR051934">
    <property type="entry name" value="Phage_Tail_Fiber_Structural"/>
</dbReference>
<dbReference type="HOGENOM" id="CLU_015185_0_0_6"/>
<accession>C5BH14</accession>
<dbReference type="RefSeq" id="WP_015871567.1">
    <property type="nucleotide sequence ID" value="NC_012779.2"/>
</dbReference>
<evidence type="ECO:0000259" key="5">
    <source>
        <dbReference type="Pfam" id="PF12571"/>
    </source>
</evidence>
<dbReference type="EMBL" id="CP001600">
    <property type="protein sequence ID" value="ACR69445.1"/>
    <property type="molecule type" value="Genomic_DNA"/>
</dbReference>
<dbReference type="Pfam" id="PF12571">
    <property type="entry name" value="Phage_tail_fib"/>
    <property type="match status" value="1"/>
</dbReference>
<feature type="region of interest" description="Disordered" evidence="3">
    <location>
        <begin position="270"/>
        <end position="342"/>
    </location>
</feature>
<organism evidence="6 7">
    <name type="scientific">Edwardsiella ictaluri (strain 93-146)</name>
    <dbReference type="NCBI Taxonomy" id="634503"/>
    <lineage>
        <taxon>Bacteria</taxon>
        <taxon>Pseudomonadati</taxon>
        <taxon>Pseudomonadota</taxon>
        <taxon>Gammaproteobacteria</taxon>
        <taxon>Enterobacterales</taxon>
        <taxon>Hafniaceae</taxon>
        <taxon>Edwardsiella</taxon>
    </lineage>
</organism>
<dbReference type="AlphaFoldDB" id="C5BH14"/>
<proteinExistence type="predicted"/>
<dbReference type="Pfam" id="PF03406">
    <property type="entry name" value="Phage_fiber_2"/>
    <property type="match status" value="2"/>
</dbReference>
<dbReference type="GO" id="GO:0019062">
    <property type="term" value="P:virion attachment to host cell"/>
    <property type="evidence" value="ECO:0007669"/>
    <property type="project" value="InterPro"/>
</dbReference>
<dbReference type="InterPro" id="IPR005068">
    <property type="entry name" value="Phage_lambda_Stf-r2"/>
</dbReference>
<name>C5BH14_EDWI9</name>
<dbReference type="Gene3D" id="3.90.1340.10">
    <property type="entry name" value="Phage tail collar domain"/>
    <property type="match status" value="1"/>
</dbReference>
<keyword evidence="2" id="KW-0945">Host-virus interaction</keyword>
<dbReference type="SUPFAM" id="SSF88874">
    <property type="entry name" value="Receptor-binding domain of short tail fibre protein gp12"/>
    <property type="match status" value="1"/>
</dbReference>
<dbReference type="PANTHER" id="PTHR35191">
    <property type="entry name" value="PROPHAGE SIDE TAIL FIBER PROTEIN HOMOLOG STFQ-RELATED"/>
    <property type="match status" value="1"/>
</dbReference>
<comment type="subcellular location">
    <subcellularLocation>
        <location evidence="1">Virion</location>
    </subcellularLocation>
</comment>
<reference evidence="6 7" key="2">
    <citation type="journal article" date="2012" name="J. Bacteriol.">
        <title>Genome Sequence of Edwardsiella ictaluri 93-146, a Strain Associated with a Natural Channel Catfish Outbreak of Enteric Septicemia of Catfish.</title>
        <authorList>
            <person name="Williams M.L."/>
            <person name="Gillaspy A.F."/>
            <person name="Dyer D.W."/>
            <person name="Thune R.L."/>
            <person name="Waldbieser G.C."/>
            <person name="Schuster S.C."/>
            <person name="Gipson J."/>
            <person name="Zaitshik J."/>
            <person name="Landry C."/>
            <person name="Banes M.M."/>
            <person name="Lawrence M.L."/>
        </authorList>
    </citation>
    <scope>NUCLEOTIDE SEQUENCE [LARGE SCALE GENOMIC DNA]</scope>
    <source>
        <strain evidence="6 7">93-146</strain>
    </source>
</reference>
<feature type="domain" description="Phage tail fibre protein N-terminal" evidence="5">
    <location>
        <begin position="3"/>
        <end position="157"/>
    </location>
</feature>
<evidence type="ECO:0000313" key="6">
    <source>
        <dbReference type="EMBL" id="ACR69445.1"/>
    </source>
</evidence>
<dbReference type="InterPro" id="IPR011083">
    <property type="entry name" value="Phage_tail_collar_dom"/>
</dbReference>
<protein>
    <submittedName>
        <fullName evidence="6">Phage Tail Collar domain protein</fullName>
    </submittedName>
</protein>
<dbReference type="GO" id="GO:0046718">
    <property type="term" value="P:symbiont entry into host cell"/>
    <property type="evidence" value="ECO:0007669"/>
    <property type="project" value="InterPro"/>
</dbReference>
<sequence>MSTVITQHYQQWCASQMSHDLPARPDTVIFAYIPGQDENAEIDHTEPLPADTFIRHRMPVMQYGLLNPNVVAFSVILDTTVGNFDYNWIGLLHAESNTLCMISHVPRQQKIKTADGIQGNNLTRTFAMEFDGAAAAMQVTVTAEVWQIDFTARLAGMDEIRRLIARDHYGPAAFLDDGWRVTPQEGAAHIAPGIGYVQGLRVVLPSATTLPVQPGQTIWLDASWQGTATGAWQTAIQLFADNRQAIDDYTDAAGFCHYLAPLATVATDGATDLRPATPGDRQQDALRAHEASRNHPTATLDEVGFVRLNDSTDSDSTTQAATPNAVKRTYEEATRAASTSQAGQVLLEDSISSYSTTNAATANAVRYAYENAVRPATTSQAGQVLLEDSVSSTSTTNAPTSSALKRTYDRANSAYDRANSAYDRASSAYSYAGSIYDKAYDAYDIARRAPPVGTPQPWPNTSIPSGWIKCAGQSFSTSSYPELAKAYPNGRLPDLRGEFIRGYDDYGGTDSQRQILSWQGDAMRNITGTFGVDDQTIEQVTGVFREYGRFSYDARSERNGAGRIIYFDASQVVPTANENRPRNIAFLYIVRAQ</sequence>
<dbReference type="Proteomes" id="UP000001485">
    <property type="component" value="Chromosome"/>
</dbReference>
<dbReference type="InterPro" id="IPR022225">
    <property type="entry name" value="Phage_tail_fibre_N"/>
</dbReference>
<feature type="compositionally biased region" description="Basic and acidic residues" evidence="3">
    <location>
        <begin position="281"/>
        <end position="293"/>
    </location>
</feature>
<dbReference type="PANTHER" id="PTHR35191:SF1">
    <property type="entry name" value="PROPHAGE SIDE TAIL FIBER PROTEIN HOMOLOG STFQ-RELATED"/>
    <property type="match status" value="1"/>
</dbReference>
<evidence type="ECO:0000256" key="1">
    <source>
        <dbReference type="ARBA" id="ARBA00004328"/>
    </source>
</evidence>
<gene>
    <name evidence="6" type="ordered locus">NT01EI_2271</name>
</gene>
<evidence type="ECO:0000256" key="3">
    <source>
        <dbReference type="SAM" id="MobiDB-lite"/>
    </source>
</evidence>
<dbReference type="InterPro" id="IPR037053">
    <property type="entry name" value="Phage_tail_collar_dom_sf"/>
</dbReference>
<reference evidence="7" key="1">
    <citation type="submission" date="2009-03" db="EMBL/GenBank/DDBJ databases">
        <title>Complete genome sequence of Edwardsiella ictaluri 93-146.</title>
        <authorList>
            <person name="Williams M.L."/>
            <person name="Gillaspy A.F."/>
            <person name="Dyer D.W."/>
            <person name="Thune R.L."/>
            <person name="Waldbieser G.C."/>
            <person name="Schuster S.C."/>
            <person name="Gipson J."/>
            <person name="Zaitshik J."/>
            <person name="Landry C."/>
            <person name="Lawrence M.L."/>
        </authorList>
    </citation>
    <scope>NUCLEOTIDE SEQUENCE [LARGE SCALE GENOMIC DNA]</scope>
    <source>
        <strain evidence="7">93-146</strain>
    </source>
</reference>
<evidence type="ECO:0000313" key="7">
    <source>
        <dbReference type="Proteomes" id="UP000001485"/>
    </source>
</evidence>
<evidence type="ECO:0000259" key="4">
    <source>
        <dbReference type="Pfam" id="PF07484"/>
    </source>
</evidence>
<dbReference type="KEGG" id="eic:NT01EI_2271"/>
<evidence type="ECO:0000256" key="2">
    <source>
        <dbReference type="ARBA" id="ARBA00022581"/>
    </source>
</evidence>